<dbReference type="InterPro" id="IPR013559">
    <property type="entry name" value="YheO"/>
</dbReference>
<dbReference type="InterPro" id="IPR039446">
    <property type="entry name" value="DauR-like"/>
</dbReference>
<feature type="domain" description="YheO-like" evidence="1">
    <location>
        <begin position="21"/>
        <end position="133"/>
    </location>
</feature>
<dbReference type="Proteomes" id="UP000247744">
    <property type="component" value="Unassembled WGS sequence"/>
</dbReference>
<dbReference type="OrthoDB" id="9796595at2"/>
<dbReference type="PANTHER" id="PTHR35568:SF1">
    <property type="entry name" value="TRANSCRIPTIONAL REGULATOR DAUR"/>
    <property type="match status" value="1"/>
</dbReference>
<organism evidence="3 4">
    <name type="scientific">Bifidobacterium asteroides</name>
    <dbReference type="NCBI Taxonomy" id="1684"/>
    <lineage>
        <taxon>Bacteria</taxon>
        <taxon>Bacillati</taxon>
        <taxon>Actinomycetota</taxon>
        <taxon>Actinomycetes</taxon>
        <taxon>Bifidobacteriales</taxon>
        <taxon>Bifidobacteriaceae</taxon>
        <taxon>Bifidobacterium</taxon>
    </lineage>
</organism>
<dbReference type="InterPro" id="IPR039445">
    <property type="entry name" value="DauR-like_HTH"/>
</dbReference>
<reference evidence="3 4" key="1">
    <citation type="submission" date="2018-05" db="EMBL/GenBank/DDBJ databases">
        <title>Reference genomes for bee gut microbiota database.</title>
        <authorList>
            <person name="Ellegaard K.M."/>
        </authorList>
    </citation>
    <scope>NUCLEOTIDE SEQUENCE [LARGE SCALE GENOMIC DNA]</scope>
    <source>
        <strain evidence="3 4">ESL0200</strain>
    </source>
</reference>
<sequence>MVHNARTVDQESDSADDAQYLKQYIPLVNFLGEVLGPRTEVVLHDVANTKNSIIAIANGQVSSREVGSPATDFLLHLVRDGTPDGSDYVVGYRGRSSTNKNLLVSSTYLIRHRGKIVGALCINSDQTPLLAIEHMVEQLKDMYFPVSDHNDTEQQEENLVASADDVIEQVIDQTCVEAGARIDQLSPEQRLDAIRRLNDQGCFNIKGSVAKVARLLSISESTAYRYLRMV</sequence>
<feature type="domain" description="Transcriptional regulator DauR-like HTH" evidence="2">
    <location>
        <begin position="167"/>
        <end position="228"/>
    </location>
</feature>
<proteinExistence type="predicted"/>
<dbReference type="PANTHER" id="PTHR35568">
    <property type="entry name" value="TRANSCRIPTIONAL REGULATOR DAUR"/>
    <property type="match status" value="1"/>
</dbReference>
<dbReference type="Pfam" id="PF08348">
    <property type="entry name" value="PAS_6"/>
    <property type="match status" value="1"/>
</dbReference>
<evidence type="ECO:0000259" key="2">
    <source>
        <dbReference type="Pfam" id="PF13309"/>
    </source>
</evidence>
<dbReference type="RefSeq" id="WP_110452856.1">
    <property type="nucleotide sequence ID" value="NZ_QGLL01000010.1"/>
</dbReference>
<evidence type="ECO:0000313" key="3">
    <source>
        <dbReference type="EMBL" id="PXY81288.1"/>
    </source>
</evidence>
<evidence type="ECO:0000259" key="1">
    <source>
        <dbReference type="Pfam" id="PF08348"/>
    </source>
</evidence>
<comment type="caution">
    <text evidence="3">The sequence shown here is derived from an EMBL/GenBank/DDBJ whole genome shotgun (WGS) entry which is preliminary data.</text>
</comment>
<dbReference type="Pfam" id="PF13309">
    <property type="entry name" value="HTH_22"/>
    <property type="match status" value="1"/>
</dbReference>
<protein>
    <submittedName>
        <fullName evidence="3">Transcriptional regulator</fullName>
    </submittedName>
</protein>
<gene>
    <name evidence="3" type="ORF">DKK75_07755</name>
</gene>
<dbReference type="EMBL" id="QGLL01000010">
    <property type="protein sequence ID" value="PXY81288.1"/>
    <property type="molecule type" value="Genomic_DNA"/>
</dbReference>
<dbReference type="AlphaFoldDB" id="A0A318LZD9"/>
<accession>A0A318LZD9</accession>
<evidence type="ECO:0000313" key="4">
    <source>
        <dbReference type="Proteomes" id="UP000247744"/>
    </source>
</evidence>
<name>A0A318LZD9_9BIFI</name>